<keyword evidence="4" id="KW-1185">Reference proteome</keyword>
<evidence type="ECO:0000256" key="2">
    <source>
        <dbReference type="ARBA" id="ARBA00022917"/>
    </source>
</evidence>
<dbReference type="EMBL" id="JACEIK010001266">
    <property type="protein sequence ID" value="MCD7467747.1"/>
    <property type="molecule type" value="Genomic_DNA"/>
</dbReference>
<evidence type="ECO:0000313" key="4">
    <source>
        <dbReference type="Proteomes" id="UP000823775"/>
    </source>
</evidence>
<proteinExistence type="predicted"/>
<name>A0ABS8TAZ9_DATST</name>
<dbReference type="PROSITE" id="PS51257">
    <property type="entry name" value="PROKAR_LIPOPROTEIN"/>
    <property type="match status" value="1"/>
</dbReference>
<sequence>MPSKETEEIISDVLGVECFRQTIAGNVLVGSYSCFSNTGGVVHPLASDEELAELSTLLQVPLARATVNRGSAVIGAGLTVNDWTEFCGSNTTAMELAVFERGLSQGWVSQLEVGIQSRVSRFVVSRLESGLGVGVGILDSILDPDMKIYCS</sequence>
<organism evidence="3 4">
    <name type="scientific">Datura stramonium</name>
    <name type="common">Jimsonweed</name>
    <name type="synonym">Common thornapple</name>
    <dbReference type="NCBI Taxonomy" id="4076"/>
    <lineage>
        <taxon>Eukaryota</taxon>
        <taxon>Viridiplantae</taxon>
        <taxon>Streptophyta</taxon>
        <taxon>Embryophyta</taxon>
        <taxon>Tracheophyta</taxon>
        <taxon>Spermatophyta</taxon>
        <taxon>Magnoliopsida</taxon>
        <taxon>eudicotyledons</taxon>
        <taxon>Gunneridae</taxon>
        <taxon>Pentapetalae</taxon>
        <taxon>asterids</taxon>
        <taxon>lamiids</taxon>
        <taxon>Solanales</taxon>
        <taxon>Solanaceae</taxon>
        <taxon>Solanoideae</taxon>
        <taxon>Datureae</taxon>
        <taxon>Datura</taxon>
    </lineage>
</organism>
<evidence type="ECO:0000313" key="3">
    <source>
        <dbReference type="EMBL" id="MCD7467747.1"/>
    </source>
</evidence>
<comment type="caution">
    <text evidence="3">The sequence shown here is derived from an EMBL/GenBank/DDBJ whole genome shotgun (WGS) entry which is preliminary data.</text>
</comment>
<keyword evidence="2" id="KW-0648">Protein biosynthesis</keyword>
<keyword evidence="1 3" id="KW-0396">Initiation factor</keyword>
<dbReference type="Pfam" id="PF01912">
    <property type="entry name" value="eIF-6"/>
    <property type="match status" value="1"/>
</dbReference>
<gene>
    <name evidence="3" type="primary">EIF6_2</name>
    <name evidence="3" type="ORF">HAX54_005365</name>
</gene>
<dbReference type="SMART" id="SM00654">
    <property type="entry name" value="eIF6"/>
    <property type="match status" value="1"/>
</dbReference>
<dbReference type="Gene3D" id="3.75.10.10">
    <property type="entry name" value="L-arginine/glycine Amidinotransferase, Chain A"/>
    <property type="match status" value="1"/>
</dbReference>
<dbReference type="SUPFAM" id="SSF55909">
    <property type="entry name" value="Pentein"/>
    <property type="match status" value="1"/>
</dbReference>
<accession>A0ABS8TAZ9</accession>
<reference evidence="3 4" key="1">
    <citation type="journal article" date="2021" name="BMC Genomics">
        <title>Datura genome reveals duplications of psychoactive alkaloid biosynthetic genes and high mutation rate following tissue culture.</title>
        <authorList>
            <person name="Rajewski A."/>
            <person name="Carter-House D."/>
            <person name="Stajich J."/>
            <person name="Litt A."/>
        </authorList>
    </citation>
    <scope>NUCLEOTIDE SEQUENCE [LARGE SCALE GENOMIC DNA]</scope>
    <source>
        <strain evidence="3">AR-01</strain>
    </source>
</reference>
<dbReference type="PANTHER" id="PTHR10784">
    <property type="entry name" value="TRANSLATION INITIATION FACTOR 6"/>
    <property type="match status" value="1"/>
</dbReference>
<evidence type="ECO:0000256" key="1">
    <source>
        <dbReference type="ARBA" id="ARBA00022540"/>
    </source>
</evidence>
<dbReference type="InterPro" id="IPR002769">
    <property type="entry name" value="eIF6"/>
</dbReference>
<protein>
    <submittedName>
        <fullName evidence="3">Eukaryotic translation initiation factor 6</fullName>
    </submittedName>
</protein>
<dbReference type="GO" id="GO:0003743">
    <property type="term" value="F:translation initiation factor activity"/>
    <property type="evidence" value="ECO:0007669"/>
    <property type="project" value="UniProtKB-KW"/>
</dbReference>
<dbReference type="Proteomes" id="UP000823775">
    <property type="component" value="Unassembled WGS sequence"/>
</dbReference>